<organism evidence="2">
    <name type="scientific">Arcella intermedia</name>
    <dbReference type="NCBI Taxonomy" id="1963864"/>
    <lineage>
        <taxon>Eukaryota</taxon>
        <taxon>Amoebozoa</taxon>
        <taxon>Tubulinea</taxon>
        <taxon>Elardia</taxon>
        <taxon>Arcellinida</taxon>
        <taxon>Sphaerothecina</taxon>
        <taxon>Arcellidae</taxon>
        <taxon>Arcella</taxon>
    </lineage>
</organism>
<proteinExistence type="predicted"/>
<keyword evidence="1" id="KW-1133">Transmembrane helix</keyword>
<reference evidence="2" key="1">
    <citation type="journal article" date="2020" name="J. Eukaryot. Microbiol.">
        <title>De novo Sequencing, Assembly and Annotation of the Transcriptome for the Free-Living Testate Amoeba Arcella intermedia.</title>
        <authorList>
            <person name="Ribeiro G.M."/>
            <person name="Porfirio-Sousa A.L."/>
            <person name="Maurer-Alcala X.X."/>
            <person name="Katz L.A."/>
            <person name="Lahr D.J.G."/>
        </authorList>
    </citation>
    <scope>NUCLEOTIDE SEQUENCE</scope>
</reference>
<evidence type="ECO:0000313" key="2">
    <source>
        <dbReference type="EMBL" id="NDV39907.1"/>
    </source>
</evidence>
<protein>
    <submittedName>
        <fullName evidence="2">Uncharacterized protein</fullName>
    </submittedName>
</protein>
<dbReference type="AlphaFoldDB" id="A0A6B2LSN2"/>
<keyword evidence="1" id="KW-0812">Transmembrane</keyword>
<dbReference type="EMBL" id="GIBP01010938">
    <property type="protein sequence ID" value="NDV39907.1"/>
    <property type="molecule type" value="Transcribed_RNA"/>
</dbReference>
<feature type="transmembrane region" description="Helical" evidence="1">
    <location>
        <begin position="34"/>
        <end position="59"/>
    </location>
</feature>
<name>A0A6B2LSN2_9EUKA</name>
<sequence length="64" mass="7002">MSNSLILPLSFSFSEVEIDLVSMRAVTLLHSVPLFIVFSISSTLASCSSLFLSLFCSILDKRST</sequence>
<evidence type="ECO:0000256" key="1">
    <source>
        <dbReference type="SAM" id="Phobius"/>
    </source>
</evidence>
<keyword evidence="1" id="KW-0472">Membrane</keyword>
<accession>A0A6B2LSN2</accession>